<keyword evidence="8" id="KW-0238">DNA-binding</keyword>
<dbReference type="AlphaFoldDB" id="A0A5Q0N4N1"/>
<dbReference type="GO" id="GO:0006260">
    <property type="term" value="P:DNA replication"/>
    <property type="evidence" value="ECO:0007669"/>
    <property type="project" value="UniProtKB-KW"/>
</dbReference>
<organism evidence="11">
    <name type="scientific">Macrolepiota fuliginosa</name>
    <dbReference type="NCBI Taxonomy" id="201230"/>
    <lineage>
        <taxon>Eukaryota</taxon>
        <taxon>Fungi</taxon>
        <taxon>Dikarya</taxon>
        <taxon>Basidiomycota</taxon>
        <taxon>Agaricomycotina</taxon>
        <taxon>Agaricomycetes</taxon>
        <taxon>Agaricomycetidae</taxon>
        <taxon>Agaricales</taxon>
        <taxon>Agaricineae</taxon>
        <taxon>Agaricaceae</taxon>
        <taxon>Macrolepiota</taxon>
    </lineage>
</organism>
<dbReference type="Pfam" id="PF03175">
    <property type="entry name" value="DNA_pol_B_2"/>
    <property type="match status" value="1"/>
</dbReference>
<evidence type="ECO:0000256" key="8">
    <source>
        <dbReference type="ARBA" id="ARBA00023125"/>
    </source>
</evidence>
<accession>A0A5Q0N4N1</accession>
<evidence type="ECO:0000256" key="2">
    <source>
        <dbReference type="ARBA" id="ARBA00012417"/>
    </source>
</evidence>
<gene>
    <name evidence="11" type="primary">orf247</name>
</gene>
<protein>
    <recommendedName>
        <fullName evidence="3">Probable DNA polymerase</fullName>
        <ecNumber evidence="2">2.7.7.7</ecNumber>
    </recommendedName>
</protein>
<dbReference type="GO" id="GO:0000166">
    <property type="term" value="F:nucleotide binding"/>
    <property type="evidence" value="ECO:0007669"/>
    <property type="project" value="InterPro"/>
</dbReference>
<evidence type="ECO:0000256" key="1">
    <source>
        <dbReference type="ARBA" id="ARBA00005755"/>
    </source>
</evidence>
<keyword evidence="7" id="KW-0239">DNA-directed DNA polymerase</keyword>
<dbReference type="GeneID" id="42438043"/>
<dbReference type="GO" id="GO:0003887">
    <property type="term" value="F:DNA-directed DNA polymerase activity"/>
    <property type="evidence" value="ECO:0007669"/>
    <property type="project" value="UniProtKB-KW"/>
</dbReference>
<comment type="catalytic activity">
    <reaction evidence="9">
        <text>DNA(n) + a 2'-deoxyribonucleoside 5'-triphosphate = DNA(n+1) + diphosphate</text>
        <dbReference type="Rhea" id="RHEA:22508"/>
        <dbReference type="Rhea" id="RHEA-COMP:17339"/>
        <dbReference type="Rhea" id="RHEA-COMP:17340"/>
        <dbReference type="ChEBI" id="CHEBI:33019"/>
        <dbReference type="ChEBI" id="CHEBI:61560"/>
        <dbReference type="ChEBI" id="CHEBI:173112"/>
        <dbReference type="EC" id="2.7.7.7"/>
    </reaction>
</comment>
<evidence type="ECO:0000256" key="3">
    <source>
        <dbReference type="ARBA" id="ARBA00014385"/>
    </source>
</evidence>
<keyword evidence="6" id="KW-0235">DNA replication</keyword>
<keyword evidence="5" id="KW-0548">Nucleotidyltransferase</keyword>
<dbReference type="RefSeq" id="YP_009710798.1">
    <property type="nucleotide sequence ID" value="NC_045202.1"/>
</dbReference>
<dbReference type="EC" id="2.7.7.7" evidence="2"/>
<comment type="similarity">
    <text evidence="1">Belongs to the DNA polymerase type-B family.</text>
</comment>
<dbReference type="GO" id="GO:0003677">
    <property type="term" value="F:DNA binding"/>
    <property type="evidence" value="ECO:0007669"/>
    <property type="project" value="UniProtKB-KW"/>
</dbReference>
<name>A0A5Q0N4N1_9AGAR</name>
<dbReference type="InterPro" id="IPR004868">
    <property type="entry name" value="DNA-dir_DNA_pol_B_mt/vir"/>
</dbReference>
<evidence type="ECO:0000259" key="10">
    <source>
        <dbReference type="Pfam" id="PF03175"/>
    </source>
</evidence>
<dbReference type="InterPro" id="IPR036397">
    <property type="entry name" value="RNaseH_sf"/>
</dbReference>
<dbReference type="EMBL" id="MK993562">
    <property type="protein sequence ID" value="QFZ98747.1"/>
    <property type="molecule type" value="Genomic_DNA"/>
</dbReference>
<sequence>MDPLKYGKVTYIDRMANTYIVKINAMNEAHVTISDKSNKVEIFSNGDLIMKYTDRLIDQSKFIRTIGDNSYLFKNDSLELFKTIKPIRFIKKRKQSRKLNERFITLDIETFIENNEHVPYLIACFDGKNSNSFFLSDYESKEDMFKACILSLCKAKYHRYRIYIHNLANFDGIFLLKELVKIGKVKPLINDGKLIQIQLEFTPENTNYSIILEFRDNYKIYYYHFQNYFICNRFRYNFSIFCYRRCN</sequence>
<dbReference type="Gene3D" id="3.30.420.10">
    <property type="entry name" value="Ribonuclease H-like superfamily/Ribonuclease H"/>
    <property type="match status" value="1"/>
</dbReference>
<dbReference type="SUPFAM" id="SSF53098">
    <property type="entry name" value="Ribonuclease H-like"/>
    <property type="match status" value="1"/>
</dbReference>
<proteinExistence type="inferred from homology"/>
<keyword evidence="4" id="KW-0808">Transferase</keyword>
<dbReference type="InterPro" id="IPR012337">
    <property type="entry name" value="RNaseH-like_sf"/>
</dbReference>
<keyword evidence="11" id="KW-0496">Mitochondrion</keyword>
<evidence type="ECO:0000313" key="11">
    <source>
        <dbReference type="EMBL" id="QFZ98747.1"/>
    </source>
</evidence>
<evidence type="ECO:0000256" key="9">
    <source>
        <dbReference type="ARBA" id="ARBA00049244"/>
    </source>
</evidence>
<evidence type="ECO:0000256" key="4">
    <source>
        <dbReference type="ARBA" id="ARBA00022679"/>
    </source>
</evidence>
<evidence type="ECO:0000256" key="5">
    <source>
        <dbReference type="ARBA" id="ARBA00022695"/>
    </source>
</evidence>
<geneLocation type="mitochondrion" evidence="11"/>
<feature type="domain" description="DNA-directed DNA polymerase family B mitochondria/virus" evidence="10">
    <location>
        <begin position="154"/>
        <end position="221"/>
    </location>
</feature>
<evidence type="ECO:0000256" key="6">
    <source>
        <dbReference type="ARBA" id="ARBA00022705"/>
    </source>
</evidence>
<reference evidence="11" key="1">
    <citation type="submission" date="2019-05" db="EMBL/GenBank/DDBJ databases">
        <title>The first complete mitochondrial genome of the genus Macrolepiota (Macrolepiota dolichaula) by next-generation sequencing and its phylogenetic implications.</title>
        <authorList>
            <person name="Li Q."/>
            <person name="Chen C."/>
            <person name="Huang W."/>
            <person name="Jin X."/>
        </authorList>
    </citation>
    <scope>NUCLEOTIDE SEQUENCE</scope>
    <source>
        <strain evidence="11">SLZ21</strain>
    </source>
</reference>
<evidence type="ECO:0000256" key="7">
    <source>
        <dbReference type="ARBA" id="ARBA00022932"/>
    </source>
</evidence>